<evidence type="ECO:0000313" key="5">
    <source>
        <dbReference type="EMBL" id="MFC4621604.1"/>
    </source>
</evidence>
<feature type="signal peptide" evidence="3">
    <location>
        <begin position="1"/>
        <end position="28"/>
    </location>
</feature>
<proteinExistence type="inferred from homology"/>
<comment type="caution">
    <text evidence="5">The sequence shown here is derived from an EMBL/GenBank/DDBJ whole genome shotgun (WGS) entry which is preliminary data.</text>
</comment>
<evidence type="ECO:0000256" key="3">
    <source>
        <dbReference type="SAM" id="SignalP"/>
    </source>
</evidence>
<sequence>MQRRRFVSLASQAVIAGAWPTWALQASAQEAAAPGVTEQVLTIASSLALTGTLAGFGQAVQQGAGAAFAEANAAGGVHGRQLKLELVDDGYVPERTAENVKKIFQERSALALLSCVGTANNTAITPLVEAAGIPHVAPISGAASLRKSERFVFHVRAGYTEEVQQLVQRLVGMGLKGIALVYLDNGYGREQHEVAVKALKDNGLAPAAELALNVAGDNLAAVLAGLKKARPSSVLLLTAGTPSLDMVRGIKKELPGVLMAGLSVTLQGLKLDASTSGMAITTVVPDPDKGRNALVRAYQAAMRATGVQEFSPATLEAYINARVLIEGLRSAGKDVTPARLRAALAGLRNLDLGGFTVSFPGQAPFVGSRYIALGVLGSNGRFVG</sequence>
<dbReference type="SUPFAM" id="SSF53822">
    <property type="entry name" value="Periplasmic binding protein-like I"/>
    <property type="match status" value="1"/>
</dbReference>
<gene>
    <name evidence="5" type="ORF">ACFO3A_05190</name>
</gene>
<keyword evidence="6" id="KW-1185">Reference proteome</keyword>
<reference evidence="6" key="1">
    <citation type="journal article" date="2019" name="Int. J. Syst. Evol. Microbiol.">
        <title>The Global Catalogue of Microorganisms (GCM) 10K type strain sequencing project: providing services to taxonomists for standard genome sequencing and annotation.</title>
        <authorList>
            <consortium name="The Broad Institute Genomics Platform"/>
            <consortium name="The Broad Institute Genome Sequencing Center for Infectious Disease"/>
            <person name="Wu L."/>
            <person name="Ma J."/>
        </authorList>
    </citation>
    <scope>NUCLEOTIDE SEQUENCE [LARGE SCALE GENOMIC DNA]</scope>
    <source>
        <strain evidence="6">JCM 11650</strain>
    </source>
</reference>
<evidence type="ECO:0000256" key="2">
    <source>
        <dbReference type="ARBA" id="ARBA00022729"/>
    </source>
</evidence>
<feature type="chain" id="PRO_5046006326" evidence="3">
    <location>
        <begin position="29"/>
        <end position="384"/>
    </location>
</feature>
<feature type="domain" description="Leucine-binding protein" evidence="4">
    <location>
        <begin position="42"/>
        <end position="353"/>
    </location>
</feature>
<dbReference type="PANTHER" id="PTHR47235">
    <property type="entry name" value="BLR6548 PROTEIN"/>
    <property type="match status" value="1"/>
</dbReference>
<evidence type="ECO:0000259" key="4">
    <source>
        <dbReference type="Pfam" id="PF13458"/>
    </source>
</evidence>
<evidence type="ECO:0000313" key="6">
    <source>
        <dbReference type="Proteomes" id="UP001595967"/>
    </source>
</evidence>
<comment type="similarity">
    <text evidence="1">Belongs to the leucine-binding protein family.</text>
</comment>
<dbReference type="Proteomes" id="UP001595967">
    <property type="component" value="Unassembled WGS sequence"/>
</dbReference>
<dbReference type="InterPro" id="IPR028081">
    <property type="entry name" value="Leu-bd"/>
</dbReference>
<dbReference type="RefSeq" id="WP_377724588.1">
    <property type="nucleotide sequence ID" value="NZ_JBHSEW010000003.1"/>
</dbReference>
<dbReference type="Pfam" id="PF13458">
    <property type="entry name" value="Peripla_BP_6"/>
    <property type="match status" value="1"/>
</dbReference>
<evidence type="ECO:0000256" key="1">
    <source>
        <dbReference type="ARBA" id="ARBA00010062"/>
    </source>
</evidence>
<dbReference type="CDD" id="cd06326">
    <property type="entry name" value="PBP1_ABC_ligand_binding-like"/>
    <property type="match status" value="1"/>
</dbReference>
<name>A0ABV9GWU7_9BURK</name>
<keyword evidence="2 3" id="KW-0732">Signal</keyword>
<protein>
    <submittedName>
        <fullName evidence="5">ABC transporter substrate-binding protein</fullName>
    </submittedName>
</protein>
<dbReference type="PANTHER" id="PTHR47235:SF1">
    <property type="entry name" value="BLR6548 PROTEIN"/>
    <property type="match status" value="1"/>
</dbReference>
<dbReference type="Gene3D" id="3.40.50.2300">
    <property type="match status" value="2"/>
</dbReference>
<dbReference type="InterPro" id="IPR028082">
    <property type="entry name" value="Peripla_BP_I"/>
</dbReference>
<organism evidence="5 6">
    <name type="scientific">Comamonas nitrativorans</name>
    <dbReference type="NCBI Taxonomy" id="108437"/>
    <lineage>
        <taxon>Bacteria</taxon>
        <taxon>Pseudomonadati</taxon>
        <taxon>Pseudomonadota</taxon>
        <taxon>Betaproteobacteria</taxon>
        <taxon>Burkholderiales</taxon>
        <taxon>Comamonadaceae</taxon>
        <taxon>Comamonas</taxon>
    </lineage>
</organism>
<accession>A0ABV9GWU7</accession>
<dbReference type="EMBL" id="JBHSEW010000003">
    <property type="protein sequence ID" value="MFC4621604.1"/>
    <property type="molecule type" value="Genomic_DNA"/>
</dbReference>